<evidence type="ECO:0000313" key="2">
    <source>
        <dbReference type="EMBL" id="KAG2621891.1"/>
    </source>
</evidence>
<feature type="compositionally biased region" description="Basic and acidic residues" evidence="1">
    <location>
        <begin position="44"/>
        <end position="54"/>
    </location>
</feature>
<evidence type="ECO:0000313" key="3">
    <source>
        <dbReference type="Proteomes" id="UP000823388"/>
    </source>
</evidence>
<name>A0A8T0UCZ4_PANVG</name>
<sequence length="54" mass="6300">MMACGLASGRLVLESWDMPMERRESETMAACCGRNRARERKREKKMDHWQSADP</sequence>
<proteinExistence type="predicted"/>
<accession>A0A8T0UCZ4</accession>
<dbReference type="EMBL" id="CM029042">
    <property type="protein sequence ID" value="KAG2621891.1"/>
    <property type="molecule type" value="Genomic_DNA"/>
</dbReference>
<reference evidence="2" key="1">
    <citation type="submission" date="2020-05" db="EMBL/GenBank/DDBJ databases">
        <title>WGS assembly of Panicum virgatum.</title>
        <authorList>
            <person name="Lovell J.T."/>
            <person name="Jenkins J."/>
            <person name="Shu S."/>
            <person name="Juenger T.E."/>
            <person name="Schmutz J."/>
        </authorList>
    </citation>
    <scope>NUCLEOTIDE SEQUENCE</scope>
    <source>
        <strain evidence="2">AP13</strain>
    </source>
</reference>
<gene>
    <name evidence="2" type="ORF">PVAP13_3NG300603</name>
</gene>
<feature type="region of interest" description="Disordered" evidence="1">
    <location>
        <begin position="34"/>
        <end position="54"/>
    </location>
</feature>
<keyword evidence="3" id="KW-1185">Reference proteome</keyword>
<dbReference type="Proteomes" id="UP000823388">
    <property type="component" value="Chromosome 3N"/>
</dbReference>
<evidence type="ECO:0000256" key="1">
    <source>
        <dbReference type="SAM" id="MobiDB-lite"/>
    </source>
</evidence>
<comment type="caution">
    <text evidence="2">The sequence shown here is derived from an EMBL/GenBank/DDBJ whole genome shotgun (WGS) entry which is preliminary data.</text>
</comment>
<dbReference type="AlphaFoldDB" id="A0A8T0UCZ4"/>
<organism evidence="2 3">
    <name type="scientific">Panicum virgatum</name>
    <name type="common">Blackwell switchgrass</name>
    <dbReference type="NCBI Taxonomy" id="38727"/>
    <lineage>
        <taxon>Eukaryota</taxon>
        <taxon>Viridiplantae</taxon>
        <taxon>Streptophyta</taxon>
        <taxon>Embryophyta</taxon>
        <taxon>Tracheophyta</taxon>
        <taxon>Spermatophyta</taxon>
        <taxon>Magnoliopsida</taxon>
        <taxon>Liliopsida</taxon>
        <taxon>Poales</taxon>
        <taxon>Poaceae</taxon>
        <taxon>PACMAD clade</taxon>
        <taxon>Panicoideae</taxon>
        <taxon>Panicodae</taxon>
        <taxon>Paniceae</taxon>
        <taxon>Panicinae</taxon>
        <taxon>Panicum</taxon>
        <taxon>Panicum sect. Hiantes</taxon>
    </lineage>
</organism>
<protein>
    <submittedName>
        <fullName evidence="2">Uncharacterized protein</fullName>
    </submittedName>
</protein>